<protein>
    <submittedName>
        <fullName evidence="3">Uncharacterized protein</fullName>
    </submittedName>
</protein>
<evidence type="ECO:0000256" key="2">
    <source>
        <dbReference type="SAM" id="Phobius"/>
    </source>
</evidence>
<sequence length="302" mass="31375">MTVDQQGVRSSPYSVICPRCETLSSVEESACPFCGADRHGAVLTRGAETAVRAVAAARGVTRHFPAYGEANRLEKALGRLEGREPRLPAPVTAGVPEQPRRTSNSMLATVAMAGVVLGACVIARAYFENHGSTARAAAVPVAVAGPVRAAAPNLDSADRIVESRAPDAARPAASTASPLIPVVASSKDSAQQAVVHETPVVKKTAAPRAQVARKGASKPASVKVSAACSPKSDRACAKTAQRQASKSKVEVKQQKAGKPQQRRQEAAKGKPGTKEFQKVAAIPAPVKPAMTAEGSWKPSRKN</sequence>
<dbReference type="Proteomes" id="UP000054740">
    <property type="component" value="Unassembled WGS sequence"/>
</dbReference>
<accession>A0A158IA52</accession>
<keyword evidence="2" id="KW-0472">Membrane</keyword>
<dbReference type="AlphaFoldDB" id="A0A158IA52"/>
<evidence type="ECO:0000313" key="4">
    <source>
        <dbReference type="Proteomes" id="UP000054740"/>
    </source>
</evidence>
<dbReference type="EMBL" id="FCNY02000011">
    <property type="protein sequence ID" value="SAL53482.1"/>
    <property type="molecule type" value="Genomic_DNA"/>
</dbReference>
<feature type="transmembrane region" description="Helical" evidence="2">
    <location>
        <begin position="106"/>
        <end position="127"/>
    </location>
</feature>
<keyword evidence="2" id="KW-1133">Transmembrane helix</keyword>
<feature type="compositionally biased region" description="Low complexity" evidence="1">
    <location>
        <begin position="217"/>
        <end position="230"/>
    </location>
</feature>
<keyword evidence="2" id="KW-0812">Transmembrane</keyword>
<feature type="compositionally biased region" description="Low complexity" evidence="1">
    <location>
        <begin position="278"/>
        <end position="289"/>
    </location>
</feature>
<feature type="region of interest" description="Disordered" evidence="1">
    <location>
        <begin position="194"/>
        <end position="302"/>
    </location>
</feature>
<keyword evidence="4" id="KW-1185">Reference proteome</keyword>
<name>A0A158IA52_CABCO</name>
<evidence type="ECO:0000313" key="3">
    <source>
        <dbReference type="EMBL" id="SAL53482.1"/>
    </source>
</evidence>
<organism evidence="3 4">
    <name type="scientific">Caballeronia cordobensis</name>
    <name type="common">Burkholderia cordobensis</name>
    <dbReference type="NCBI Taxonomy" id="1353886"/>
    <lineage>
        <taxon>Bacteria</taxon>
        <taxon>Pseudomonadati</taxon>
        <taxon>Pseudomonadota</taxon>
        <taxon>Betaproteobacteria</taxon>
        <taxon>Burkholderiales</taxon>
        <taxon>Burkholderiaceae</taxon>
        <taxon>Caballeronia</taxon>
    </lineage>
</organism>
<feature type="compositionally biased region" description="Basic and acidic residues" evidence="1">
    <location>
        <begin position="262"/>
        <end position="277"/>
    </location>
</feature>
<gene>
    <name evidence="3" type="ORF">AWB70_04466</name>
</gene>
<proteinExistence type="predicted"/>
<dbReference type="RefSeq" id="WP_152979171.1">
    <property type="nucleotide sequence ID" value="NZ_LGRC01000029.1"/>
</dbReference>
<reference evidence="4" key="1">
    <citation type="submission" date="2016-01" db="EMBL/GenBank/DDBJ databases">
        <authorList>
            <person name="Peeters C."/>
        </authorList>
    </citation>
    <scope>NUCLEOTIDE SEQUENCE [LARGE SCALE GENOMIC DNA]</scope>
</reference>
<evidence type="ECO:0000256" key="1">
    <source>
        <dbReference type="SAM" id="MobiDB-lite"/>
    </source>
</evidence>